<reference evidence="2 3" key="1">
    <citation type="journal article" date="2017" name="BMC Genomics">
        <title>Chromosome level assembly and secondary metabolite potential of the parasitic fungus Cordyceps militaris.</title>
        <authorList>
            <person name="Kramer G.J."/>
            <person name="Nodwell J.R."/>
        </authorList>
    </citation>
    <scope>NUCLEOTIDE SEQUENCE [LARGE SCALE GENOMIC DNA]</scope>
    <source>
        <strain evidence="2 3">ATCC 34164</strain>
    </source>
</reference>
<name>A0A2H4SUZ7_CORMI</name>
<accession>A0A2H4SUZ7</accession>
<dbReference type="AlphaFoldDB" id="A0A2H4SUZ7"/>
<sequence length="349" mass="38839">MNSTTGLKQAHANDDAMTAGKESTATKWAQFALGDGDCQLEINRTIEAQGKRRRIPTDTAGEAETADNATGLEETKRPGHDARLGDTGAVDERGSKEKEHDNLVIKYLNDTRRDSRLTQVAVKEWMIVNGLRPRWAYRTGYLRNDVRVRRYDGEFLWSVRLEDAGHKAMVELEGIFSAKGKPCVAYVRMDRVRRTKKLQLEGGQDEQKDEDDMYLRRVLVGLGLQQDKQALAEREPCTAARSVYLVVVPRGTPSVLRLYSGSVSRRMLNQAAGKRAGERLGLRRQALLRPDHNSPPAGSVRGVDLGYEEIDLTEVNAAGALFRGFFVKHGLVARSTPSGQERITSSTTE</sequence>
<organism evidence="2 3">
    <name type="scientific">Cordyceps militaris</name>
    <name type="common">Caterpillar fungus</name>
    <name type="synonym">Clavaria militaris</name>
    <dbReference type="NCBI Taxonomy" id="73501"/>
    <lineage>
        <taxon>Eukaryota</taxon>
        <taxon>Fungi</taxon>
        <taxon>Dikarya</taxon>
        <taxon>Ascomycota</taxon>
        <taxon>Pezizomycotina</taxon>
        <taxon>Sordariomycetes</taxon>
        <taxon>Hypocreomycetidae</taxon>
        <taxon>Hypocreales</taxon>
        <taxon>Cordycipitaceae</taxon>
        <taxon>Cordyceps</taxon>
    </lineage>
</organism>
<gene>
    <name evidence="2" type="ORF">A9K55_001123</name>
</gene>
<dbReference type="VEuPathDB" id="FungiDB:A9K55_001123"/>
<evidence type="ECO:0000313" key="3">
    <source>
        <dbReference type="Proteomes" id="UP000323067"/>
    </source>
</evidence>
<protein>
    <submittedName>
        <fullName evidence="2">Kinase domain-containing</fullName>
    </submittedName>
</protein>
<feature type="region of interest" description="Disordered" evidence="1">
    <location>
        <begin position="49"/>
        <end position="96"/>
    </location>
</feature>
<dbReference type="GO" id="GO:0016301">
    <property type="term" value="F:kinase activity"/>
    <property type="evidence" value="ECO:0007669"/>
    <property type="project" value="UniProtKB-KW"/>
</dbReference>
<keyword evidence="2" id="KW-0418">Kinase</keyword>
<dbReference type="VEuPathDB" id="FungiDB:CCM_03665"/>
<dbReference type="Proteomes" id="UP000323067">
    <property type="component" value="Chromosome ii"/>
</dbReference>
<evidence type="ECO:0000256" key="1">
    <source>
        <dbReference type="SAM" id="MobiDB-lite"/>
    </source>
</evidence>
<feature type="compositionally biased region" description="Basic and acidic residues" evidence="1">
    <location>
        <begin position="73"/>
        <end position="96"/>
    </location>
</feature>
<feature type="region of interest" description="Disordered" evidence="1">
    <location>
        <begin position="1"/>
        <end position="21"/>
    </location>
</feature>
<dbReference type="EMBL" id="CP023327">
    <property type="protein sequence ID" value="ATY66931.1"/>
    <property type="molecule type" value="Genomic_DNA"/>
</dbReference>
<proteinExistence type="predicted"/>
<evidence type="ECO:0000313" key="2">
    <source>
        <dbReference type="EMBL" id="ATY66931.1"/>
    </source>
</evidence>
<keyword evidence="2" id="KW-0808">Transferase</keyword>